<evidence type="ECO:0000256" key="6">
    <source>
        <dbReference type="SAM" id="SignalP"/>
    </source>
</evidence>
<sequence>MAGHHLHALAQLLLFVLSIVYLCTPSYVLATQQELLVGFTAKPEPSVSSYQPLLNDSTGNFSMGFLRLHRTQLALVVIHVRSLEPLWQADPTSTFHWSDQTQIDFNGSLLISDPQTGFWSTGTQGDKVVLLNDSNLQIQKLGASPEVIWQSFDYPTNTLVTNQNFTSKMSLVSSNGLYSMRLGDNFMALYAKFATKADHICWKHKALEARANIVEGKGPIYARINSDGFLGMYQTNDAAVDMQTFKSFHRSLDAFLMVRLEQDGNLRGYYFDGTNWVLDYQAIANSCELPSPCGSYSLCGPSSACSCLDNRTENSGGCSVNHESSGDFCGILEPENSFTVLRRKAVELPFKELMSYTVESSLDQCETLCANNCSCWGVVYSNTSQFCYLVDYPIQTLLRIGDESKSGYFKVKQEAKKKSEVRFTIGIGALCVSILLMIGAGVGGGYRVWRRRKELNRTRSEDDGVLPGPYKELGSASFKSIEMCSGSKE</sequence>
<dbReference type="GO" id="GO:0048544">
    <property type="term" value="P:recognition of pollen"/>
    <property type="evidence" value="ECO:0007669"/>
    <property type="project" value="InterPro"/>
</dbReference>
<dbReference type="InterPro" id="IPR036426">
    <property type="entry name" value="Bulb-type_lectin_dom_sf"/>
</dbReference>
<feature type="chain" id="PRO_5043395488" description="Apple domain-containing protein" evidence="6">
    <location>
        <begin position="31"/>
        <end position="489"/>
    </location>
</feature>
<comment type="function">
    <text evidence="1">Involved in sporophytic self-incompatibility system (the inability of flowering plants to achieve self-fertilization).</text>
</comment>
<gene>
    <name evidence="8" type="ORF">K2173_002133</name>
</gene>
<evidence type="ECO:0000256" key="3">
    <source>
        <dbReference type="ARBA" id="ARBA00023157"/>
    </source>
</evidence>
<reference evidence="8 9" key="1">
    <citation type="submission" date="2021-09" db="EMBL/GenBank/DDBJ databases">
        <title>Genomic insights and catalytic innovation underlie evolution of tropane alkaloids biosynthesis.</title>
        <authorList>
            <person name="Wang Y.-J."/>
            <person name="Tian T."/>
            <person name="Huang J.-P."/>
            <person name="Huang S.-X."/>
        </authorList>
    </citation>
    <scope>NUCLEOTIDE SEQUENCE [LARGE SCALE GENOMIC DNA]</scope>
    <source>
        <strain evidence="8">KIB-2018</strain>
        <tissue evidence="8">Leaf</tissue>
    </source>
</reference>
<evidence type="ECO:0000256" key="1">
    <source>
        <dbReference type="ARBA" id="ARBA00003061"/>
    </source>
</evidence>
<evidence type="ECO:0000256" key="2">
    <source>
        <dbReference type="ARBA" id="ARBA00022729"/>
    </source>
</evidence>
<evidence type="ECO:0000256" key="4">
    <source>
        <dbReference type="ARBA" id="ARBA00023180"/>
    </source>
</evidence>
<dbReference type="SUPFAM" id="SSF51110">
    <property type="entry name" value="alpha-D-mannose-specific plant lectins"/>
    <property type="match status" value="1"/>
</dbReference>
<feature type="domain" description="Apple" evidence="7">
    <location>
        <begin position="329"/>
        <end position="413"/>
    </location>
</feature>
<organism evidence="8 9">
    <name type="scientific">Erythroxylum novogranatense</name>
    <dbReference type="NCBI Taxonomy" id="1862640"/>
    <lineage>
        <taxon>Eukaryota</taxon>
        <taxon>Viridiplantae</taxon>
        <taxon>Streptophyta</taxon>
        <taxon>Embryophyta</taxon>
        <taxon>Tracheophyta</taxon>
        <taxon>Spermatophyta</taxon>
        <taxon>Magnoliopsida</taxon>
        <taxon>eudicotyledons</taxon>
        <taxon>Gunneridae</taxon>
        <taxon>Pentapetalae</taxon>
        <taxon>rosids</taxon>
        <taxon>fabids</taxon>
        <taxon>Malpighiales</taxon>
        <taxon>Erythroxylaceae</taxon>
        <taxon>Erythroxylum</taxon>
    </lineage>
</organism>
<dbReference type="Gene3D" id="2.90.10.10">
    <property type="entry name" value="Bulb-type lectin domain"/>
    <property type="match status" value="1"/>
</dbReference>
<dbReference type="SMART" id="SM00108">
    <property type="entry name" value="B_lectin"/>
    <property type="match status" value="1"/>
</dbReference>
<proteinExistence type="predicted"/>
<evidence type="ECO:0000313" key="9">
    <source>
        <dbReference type="Proteomes" id="UP001159364"/>
    </source>
</evidence>
<keyword evidence="5" id="KW-0812">Transmembrane</keyword>
<dbReference type="InterPro" id="IPR035446">
    <property type="entry name" value="SLSG/EP1"/>
</dbReference>
<comment type="caution">
    <text evidence="8">The sequence shown here is derived from an EMBL/GenBank/DDBJ whole genome shotgun (WGS) entry which is preliminary data.</text>
</comment>
<dbReference type="InterPro" id="IPR051343">
    <property type="entry name" value="G-type_lectin_kinases/EP1-like"/>
</dbReference>
<keyword evidence="2 6" id="KW-0732">Signal</keyword>
<dbReference type="InterPro" id="IPR003609">
    <property type="entry name" value="Pan_app"/>
</dbReference>
<dbReference type="AlphaFoldDB" id="A0AAV8SQI7"/>
<dbReference type="InterPro" id="IPR000858">
    <property type="entry name" value="S_locus_glycoprot_dom"/>
</dbReference>
<name>A0AAV8SQI7_9ROSI</name>
<dbReference type="PANTHER" id="PTHR47976">
    <property type="entry name" value="G-TYPE LECTIN S-RECEPTOR-LIKE SERINE/THREONINE-PROTEIN KINASE SD2-5"/>
    <property type="match status" value="1"/>
</dbReference>
<dbReference type="PROSITE" id="PS50948">
    <property type="entry name" value="PAN"/>
    <property type="match status" value="1"/>
</dbReference>
<feature type="transmembrane region" description="Helical" evidence="5">
    <location>
        <begin position="423"/>
        <end position="449"/>
    </location>
</feature>
<keyword evidence="5" id="KW-1133">Transmembrane helix</keyword>
<dbReference type="InterPro" id="IPR001480">
    <property type="entry name" value="Bulb-type_lectin_dom"/>
</dbReference>
<protein>
    <recommendedName>
        <fullName evidence="7">Apple domain-containing protein</fullName>
    </recommendedName>
</protein>
<dbReference type="Proteomes" id="UP001159364">
    <property type="component" value="Linkage Group LG09"/>
</dbReference>
<feature type="signal peptide" evidence="6">
    <location>
        <begin position="1"/>
        <end position="30"/>
    </location>
</feature>
<evidence type="ECO:0000313" key="8">
    <source>
        <dbReference type="EMBL" id="KAJ8754233.1"/>
    </source>
</evidence>
<evidence type="ECO:0000259" key="7">
    <source>
        <dbReference type="PROSITE" id="PS50948"/>
    </source>
</evidence>
<dbReference type="PANTHER" id="PTHR47976:SF60">
    <property type="entry name" value="RECEPTOR-LIKE SERINE_THREONINE-PROTEIN KINASE"/>
    <property type="match status" value="1"/>
</dbReference>
<keyword evidence="4" id="KW-0325">Glycoprotein</keyword>
<dbReference type="Pfam" id="PF01453">
    <property type="entry name" value="B_lectin"/>
    <property type="match status" value="1"/>
</dbReference>
<keyword evidence="3" id="KW-1015">Disulfide bond</keyword>
<evidence type="ECO:0000256" key="5">
    <source>
        <dbReference type="SAM" id="Phobius"/>
    </source>
</evidence>
<dbReference type="EMBL" id="JAIWQS010000009">
    <property type="protein sequence ID" value="KAJ8754233.1"/>
    <property type="molecule type" value="Genomic_DNA"/>
</dbReference>
<keyword evidence="9" id="KW-1185">Reference proteome</keyword>
<dbReference type="Pfam" id="PF00954">
    <property type="entry name" value="S_locus_glycop"/>
    <property type="match status" value="1"/>
</dbReference>
<dbReference type="PIRSF" id="PIRSF002686">
    <property type="entry name" value="SLG"/>
    <property type="match status" value="1"/>
</dbReference>
<keyword evidence="5" id="KW-0472">Membrane</keyword>
<accession>A0AAV8SQI7</accession>